<keyword evidence="2" id="KW-1185">Reference proteome</keyword>
<organism evidence="1 2">
    <name type="scientific">Botryobasidium botryosum (strain FD-172 SS1)</name>
    <dbReference type="NCBI Taxonomy" id="930990"/>
    <lineage>
        <taxon>Eukaryota</taxon>
        <taxon>Fungi</taxon>
        <taxon>Dikarya</taxon>
        <taxon>Basidiomycota</taxon>
        <taxon>Agaricomycotina</taxon>
        <taxon>Agaricomycetes</taxon>
        <taxon>Cantharellales</taxon>
        <taxon>Botryobasidiaceae</taxon>
        <taxon>Botryobasidium</taxon>
    </lineage>
</organism>
<name>A0A067MAT5_BOTB1</name>
<evidence type="ECO:0000313" key="2">
    <source>
        <dbReference type="Proteomes" id="UP000027195"/>
    </source>
</evidence>
<evidence type="ECO:0000313" key="1">
    <source>
        <dbReference type="EMBL" id="KDQ12833.1"/>
    </source>
</evidence>
<dbReference type="Proteomes" id="UP000027195">
    <property type="component" value="Unassembled WGS sequence"/>
</dbReference>
<sequence length="547" mass="60161">MAPTAGTVAEYDMIFAVSQKAINAQFANLYETDNPKNFDEKLIPNSVKLGFIAWDEDDKKWVDSDEGVSAEIECPTVDLNNPGTGGTLYRSLRISIKIKTGTFTYWYTAGGNPKLKSIDVAGYTFSWVAQVGARNIQDLEEEAMHPDAKKGIKDTLAEVNHEDYLVSSLFCLFESTQVANSFALTDANGKAVESTTQVGAWLNSLTKTYELLDAKKYPYVLGYGVSQKIPQPETGTPHFFPAKFWFSTTPYSDDKDQATLNFTMINGDAHDGQLVDPVNNPSAGLLSPALIKLTRATNLQSDGIFAASNNMFVAHWLTPCLFSKIDFAPIYGTIAATVVEQIKPTKGSPKASKNVARYTEWVTDEDGKGRRKWTGMYNVNITYSSTLQSQTSGEIAADTKRNITIVIDGDVYDKEEYQKKSGSSWIDEGYYDATTKWGMSLLVTAADDGKWKVTAKDVTHLPGTTTIGEHTNSNCDNATRKYVDFTVDVKGHLLADYYGILQTIPTISPRIVMPAGDVYTFLGLDNDDSGNVYSHIKYKTIVSGSST</sequence>
<dbReference type="InParanoid" id="A0A067MAT5"/>
<dbReference type="AlphaFoldDB" id="A0A067MAT5"/>
<dbReference type="EMBL" id="KL198047">
    <property type="protein sequence ID" value="KDQ12833.1"/>
    <property type="molecule type" value="Genomic_DNA"/>
</dbReference>
<accession>A0A067MAT5</accession>
<gene>
    <name evidence="1" type="ORF">BOTBODRAFT_33979</name>
</gene>
<dbReference type="HOGENOM" id="CLU_025798_0_0_1"/>
<protein>
    <submittedName>
        <fullName evidence="1">Uncharacterized protein</fullName>
    </submittedName>
</protein>
<proteinExistence type="predicted"/>
<dbReference type="OrthoDB" id="3213330at2759"/>
<reference evidence="2" key="1">
    <citation type="journal article" date="2014" name="Proc. Natl. Acad. Sci. U.S.A.">
        <title>Extensive sampling of basidiomycete genomes demonstrates inadequacy of the white-rot/brown-rot paradigm for wood decay fungi.</title>
        <authorList>
            <person name="Riley R."/>
            <person name="Salamov A.A."/>
            <person name="Brown D.W."/>
            <person name="Nagy L.G."/>
            <person name="Floudas D."/>
            <person name="Held B.W."/>
            <person name="Levasseur A."/>
            <person name="Lombard V."/>
            <person name="Morin E."/>
            <person name="Otillar R."/>
            <person name="Lindquist E.A."/>
            <person name="Sun H."/>
            <person name="LaButti K.M."/>
            <person name="Schmutz J."/>
            <person name="Jabbour D."/>
            <person name="Luo H."/>
            <person name="Baker S.E."/>
            <person name="Pisabarro A.G."/>
            <person name="Walton J.D."/>
            <person name="Blanchette R.A."/>
            <person name="Henrissat B."/>
            <person name="Martin F."/>
            <person name="Cullen D."/>
            <person name="Hibbett D.S."/>
            <person name="Grigoriev I.V."/>
        </authorList>
    </citation>
    <scope>NUCLEOTIDE SEQUENCE [LARGE SCALE GENOMIC DNA]</scope>
    <source>
        <strain evidence="2">FD-172 SS1</strain>
    </source>
</reference>